<accession>A0A9P9YIF0</accession>
<name>A0A9P9YIF0_9MUSC</name>
<gene>
    <name evidence="2" type="ORF">M5D96_009910</name>
</gene>
<proteinExistence type="predicted"/>
<evidence type="ECO:0000313" key="2">
    <source>
        <dbReference type="EMBL" id="KAI8037163.1"/>
    </source>
</evidence>
<evidence type="ECO:0000256" key="1">
    <source>
        <dbReference type="SAM" id="MobiDB-lite"/>
    </source>
</evidence>
<dbReference type="EMBL" id="JAMKOV010000013">
    <property type="protein sequence ID" value="KAI8037163.1"/>
    <property type="molecule type" value="Genomic_DNA"/>
</dbReference>
<comment type="caution">
    <text evidence="2">The sequence shown here is derived from an EMBL/GenBank/DDBJ whole genome shotgun (WGS) entry which is preliminary data.</text>
</comment>
<keyword evidence="3" id="KW-1185">Reference proteome</keyword>
<evidence type="ECO:0000313" key="3">
    <source>
        <dbReference type="Proteomes" id="UP001059596"/>
    </source>
</evidence>
<reference evidence="2" key="1">
    <citation type="journal article" date="2023" name="Genome Biol. Evol.">
        <title>Long-read-based Genome Assembly of Drosophila gunungcola Reveals Fewer Chemosensory Genes in Flower-breeding Species.</title>
        <authorList>
            <person name="Negi A."/>
            <person name="Liao B.Y."/>
            <person name="Yeh S.D."/>
        </authorList>
    </citation>
    <scope>NUCLEOTIDE SEQUENCE</scope>
    <source>
        <strain evidence="2">Sukarami</strain>
    </source>
</reference>
<feature type="region of interest" description="Disordered" evidence="1">
    <location>
        <begin position="77"/>
        <end position="110"/>
    </location>
</feature>
<dbReference type="AlphaFoldDB" id="A0A9P9YIF0"/>
<organism evidence="2 3">
    <name type="scientific">Drosophila gunungcola</name>
    <name type="common">fruit fly</name>
    <dbReference type="NCBI Taxonomy" id="103775"/>
    <lineage>
        <taxon>Eukaryota</taxon>
        <taxon>Metazoa</taxon>
        <taxon>Ecdysozoa</taxon>
        <taxon>Arthropoda</taxon>
        <taxon>Hexapoda</taxon>
        <taxon>Insecta</taxon>
        <taxon>Pterygota</taxon>
        <taxon>Neoptera</taxon>
        <taxon>Endopterygota</taxon>
        <taxon>Diptera</taxon>
        <taxon>Brachycera</taxon>
        <taxon>Muscomorpha</taxon>
        <taxon>Ephydroidea</taxon>
        <taxon>Drosophilidae</taxon>
        <taxon>Drosophila</taxon>
        <taxon>Sophophora</taxon>
    </lineage>
</organism>
<dbReference type="Proteomes" id="UP001059596">
    <property type="component" value="Unassembled WGS sequence"/>
</dbReference>
<protein>
    <submittedName>
        <fullName evidence="2">Uncharacterized protein</fullName>
    </submittedName>
</protein>
<sequence length="143" mass="15007">MESKAALGHSTPNCRSPFAISVHIRKLPELKSHFKNQAKVTRPSGWCACPQCPPLFLSCSCRRATGAASTVVYGRGGGGGGRKGSRAAGFGPQPARSYKSARCGPLGRQSPVHRRGIRSVLAVGAGLFFGISPPSVEMCLQTI</sequence>